<dbReference type="PANTHER" id="PTHR47723">
    <property type="entry name" value="OS05G0353850 PROTEIN"/>
    <property type="match status" value="1"/>
</dbReference>
<accession>A0AAD8HRY1</accession>
<gene>
    <name evidence="1" type="ORF">POM88_037399</name>
</gene>
<organism evidence="1 2">
    <name type="scientific">Heracleum sosnowskyi</name>
    <dbReference type="NCBI Taxonomy" id="360622"/>
    <lineage>
        <taxon>Eukaryota</taxon>
        <taxon>Viridiplantae</taxon>
        <taxon>Streptophyta</taxon>
        <taxon>Embryophyta</taxon>
        <taxon>Tracheophyta</taxon>
        <taxon>Spermatophyta</taxon>
        <taxon>Magnoliopsida</taxon>
        <taxon>eudicotyledons</taxon>
        <taxon>Gunneridae</taxon>
        <taxon>Pentapetalae</taxon>
        <taxon>asterids</taxon>
        <taxon>campanulids</taxon>
        <taxon>Apiales</taxon>
        <taxon>Apiaceae</taxon>
        <taxon>Apioideae</taxon>
        <taxon>apioid superclade</taxon>
        <taxon>Tordylieae</taxon>
        <taxon>Tordyliinae</taxon>
        <taxon>Heracleum</taxon>
    </lineage>
</organism>
<protein>
    <recommendedName>
        <fullName evidence="3">RNase H type-1 domain-containing protein</fullName>
    </recommendedName>
</protein>
<dbReference type="InterPro" id="IPR053151">
    <property type="entry name" value="RNase_H-like"/>
</dbReference>
<evidence type="ECO:0008006" key="3">
    <source>
        <dbReference type="Google" id="ProtNLM"/>
    </source>
</evidence>
<dbReference type="AlphaFoldDB" id="A0AAD8HRY1"/>
<reference evidence="1" key="2">
    <citation type="submission" date="2023-05" db="EMBL/GenBank/DDBJ databases">
        <authorList>
            <person name="Schelkunov M.I."/>
        </authorList>
    </citation>
    <scope>NUCLEOTIDE SEQUENCE</scope>
    <source>
        <strain evidence="1">Hsosn_3</strain>
        <tissue evidence="1">Leaf</tissue>
    </source>
</reference>
<evidence type="ECO:0000313" key="1">
    <source>
        <dbReference type="EMBL" id="KAK1371307.1"/>
    </source>
</evidence>
<keyword evidence="2" id="KW-1185">Reference proteome</keyword>
<proteinExistence type="predicted"/>
<evidence type="ECO:0000313" key="2">
    <source>
        <dbReference type="Proteomes" id="UP001237642"/>
    </source>
</evidence>
<dbReference type="PANTHER" id="PTHR47723:SF19">
    <property type="entry name" value="POLYNUCLEOTIDYL TRANSFERASE, RIBONUCLEASE H-LIKE SUPERFAMILY PROTEIN"/>
    <property type="match status" value="1"/>
</dbReference>
<comment type="caution">
    <text evidence="1">The sequence shown here is derived from an EMBL/GenBank/DDBJ whole genome shotgun (WGS) entry which is preliminary data.</text>
</comment>
<reference evidence="1" key="1">
    <citation type="submission" date="2023-02" db="EMBL/GenBank/DDBJ databases">
        <title>Genome of toxic invasive species Heracleum sosnowskyi carries increased number of genes despite the absence of recent whole-genome duplications.</title>
        <authorList>
            <person name="Schelkunov M."/>
            <person name="Shtratnikova V."/>
            <person name="Makarenko M."/>
            <person name="Klepikova A."/>
            <person name="Omelchenko D."/>
            <person name="Novikova G."/>
            <person name="Obukhova E."/>
            <person name="Bogdanov V."/>
            <person name="Penin A."/>
            <person name="Logacheva M."/>
        </authorList>
    </citation>
    <scope>NUCLEOTIDE SEQUENCE</scope>
    <source>
        <strain evidence="1">Hsosn_3</strain>
        <tissue evidence="1">Leaf</tissue>
    </source>
</reference>
<dbReference type="Proteomes" id="UP001237642">
    <property type="component" value="Unassembled WGS sequence"/>
</dbReference>
<sequence>MNQPPLPAVRWRMPDFGVVKVNVNGFFTEDPFPNGNVSGVGVVIHDHRGKIVSMFAGSLGIENQRVNEHYAMFEGLVRAYWEREDVVELEADNVAAYWEWTNSMVHGVLDECQFIVQQLNQREADGNLVLTKRPIDEDSNALARYLARHGAENWKSMICNEEPFGRISELWSLDMGLGLIGGLFQIVLQNDLIPEEW</sequence>
<dbReference type="EMBL" id="JAUIZM010000008">
    <property type="protein sequence ID" value="KAK1371307.1"/>
    <property type="molecule type" value="Genomic_DNA"/>
</dbReference>
<name>A0AAD8HRY1_9APIA</name>